<accession>A0ABS4HG49</accession>
<organism evidence="2 3">
    <name type="scientific">Virgibacillus litoralis</name>
    <dbReference type="NCBI Taxonomy" id="578221"/>
    <lineage>
        <taxon>Bacteria</taxon>
        <taxon>Bacillati</taxon>
        <taxon>Bacillota</taxon>
        <taxon>Bacilli</taxon>
        <taxon>Bacillales</taxon>
        <taxon>Bacillaceae</taxon>
        <taxon>Virgibacillus</taxon>
    </lineage>
</organism>
<dbReference type="RefSeq" id="WP_209481373.1">
    <property type="nucleotide sequence ID" value="NZ_JAGGKK010000016.1"/>
</dbReference>
<feature type="transmembrane region" description="Helical" evidence="1">
    <location>
        <begin position="15"/>
        <end position="35"/>
    </location>
</feature>
<keyword evidence="1" id="KW-0472">Membrane</keyword>
<name>A0ABS4HG49_9BACI</name>
<keyword evidence="1" id="KW-1133">Transmembrane helix</keyword>
<keyword evidence="1" id="KW-0812">Transmembrane</keyword>
<evidence type="ECO:0000313" key="2">
    <source>
        <dbReference type="EMBL" id="MBP1949897.1"/>
    </source>
</evidence>
<keyword evidence="3" id="KW-1185">Reference proteome</keyword>
<comment type="caution">
    <text evidence="2">The sequence shown here is derived from an EMBL/GenBank/DDBJ whole genome shotgun (WGS) entry which is preliminary data.</text>
</comment>
<sequence>MKRLDINIIMRNKKILFPLLSIVIIVIAVILIYLFSSVSTTTAAITVLEKGYSEENKEAFIITAPPNSSNELYEIKILVKEPMVWNLIEKEKIYTVNYVSKQGDRILKQIHIFGDDKAIE</sequence>
<evidence type="ECO:0000256" key="1">
    <source>
        <dbReference type="SAM" id="Phobius"/>
    </source>
</evidence>
<proteinExistence type="predicted"/>
<dbReference type="EMBL" id="JAGGKK010000016">
    <property type="protein sequence ID" value="MBP1949897.1"/>
    <property type="molecule type" value="Genomic_DNA"/>
</dbReference>
<evidence type="ECO:0000313" key="3">
    <source>
        <dbReference type="Proteomes" id="UP001519328"/>
    </source>
</evidence>
<dbReference type="Proteomes" id="UP001519328">
    <property type="component" value="Unassembled WGS sequence"/>
</dbReference>
<reference evidence="2 3" key="1">
    <citation type="submission" date="2021-03" db="EMBL/GenBank/DDBJ databases">
        <title>Genomic Encyclopedia of Type Strains, Phase IV (KMG-IV): sequencing the most valuable type-strain genomes for metagenomic binning, comparative biology and taxonomic classification.</title>
        <authorList>
            <person name="Goeker M."/>
        </authorList>
    </citation>
    <scope>NUCLEOTIDE SEQUENCE [LARGE SCALE GENOMIC DNA]</scope>
    <source>
        <strain evidence="2 3">DSM 21085</strain>
    </source>
</reference>
<protein>
    <submittedName>
        <fullName evidence="2">Uncharacterized protein</fullName>
    </submittedName>
</protein>
<gene>
    <name evidence="2" type="ORF">J2Z82_002853</name>
</gene>